<accession>A0A0E9SP48</accession>
<protein>
    <submittedName>
        <fullName evidence="1">Uncharacterized protein</fullName>
    </submittedName>
</protein>
<reference evidence="1" key="1">
    <citation type="submission" date="2014-11" db="EMBL/GenBank/DDBJ databases">
        <authorList>
            <person name="Amaro Gonzalez C."/>
        </authorList>
    </citation>
    <scope>NUCLEOTIDE SEQUENCE</scope>
</reference>
<evidence type="ECO:0000313" key="1">
    <source>
        <dbReference type="EMBL" id="JAH43022.1"/>
    </source>
</evidence>
<reference evidence="1" key="2">
    <citation type="journal article" date="2015" name="Fish Shellfish Immunol.">
        <title>Early steps in the European eel (Anguilla anguilla)-Vibrio vulnificus interaction in the gills: Role of the RtxA13 toxin.</title>
        <authorList>
            <person name="Callol A."/>
            <person name="Pajuelo D."/>
            <person name="Ebbesson L."/>
            <person name="Teles M."/>
            <person name="MacKenzie S."/>
            <person name="Amaro C."/>
        </authorList>
    </citation>
    <scope>NUCLEOTIDE SEQUENCE</scope>
</reference>
<organism evidence="1">
    <name type="scientific">Anguilla anguilla</name>
    <name type="common">European freshwater eel</name>
    <name type="synonym">Muraena anguilla</name>
    <dbReference type="NCBI Taxonomy" id="7936"/>
    <lineage>
        <taxon>Eukaryota</taxon>
        <taxon>Metazoa</taxon>
        <taxon>Chordata</taxon>
        <taxon>Craniata</taxon>
        <taxon>Vertebrata</taxon>
        <taxon>Euteleostomi</taxon>
        <taxon>Actinopterygii</taxon>
        <taxon>Neopterygii</taxon>
        <taxon>Teleostei</taxon>
        <taxon>Anguilliformes</taxon>
        <taxon>Anguillidae</taxon>
        <taxon>Anguilla</taxon>
    </lineage>
</organism>
<dbReference type="EMBL" id="GBXM01065555">
    <property type="protein sequence ID" value="JAH43022.1"/>
    <property type="molecule type" value="Transcribed_RNA"/>
</dbReference>
<dbReference type="AlphaFoldDB" id="A0A0E9SP48"/>
<sequence>MKTQNHALILSMGRIAV</sequence>
<name>A0A0E9SP48_ANGAN</name>
<proteinExistence type="predicted"/>